<evidence type="ECO:0000313" key="2">
    <source>
        <dbReference type="EMBL" id="TDB69142.1"/>
    </source>
</evidence>
<dbReference type="RefSeq" id="WP_132113943.1">
    <property type="nucleotide sequence ID" value="NZ_SMJU01000001.1"/>
</dbReference>
<gene>
    <name evidence="2" type="ORF">EZE20_02060</name>
</gene>
<sequence length="263" mass="30601">MQSHHSIEAIEKVFQTQERPVLVSCEDYRDYVCKYRYTDRQFKELIAWAFLNQWGLSVPEAALISVKRDHVSDVALKEGARYNYFERPIFGSLYLPSANEINNLTYAQPDNRIDLLKIALFDLWLANEDRNHNNYNLLLVSQSNGKKMIHPIDHGLCFNSTSIGVGSLSVLTEDESLLSSNYCKTLYANSNVVARDCETVLDSFRKNVRLCKKTLPEILNFVPPPWRIDSQEVQSWMDENLFSEKWLSSTQNTFRQYVQLYLH</sequence>
<organism evidence="2 3">
    <name type="scientific">Arundinibacter roseus</name>
    <dbReference type="NCBI Taxonomy" id="2070510"/>
    <lineage>
        <taxon>Bacteria</taxon>
        <taxon>Pseudomonadati</taxon>
        <taxon>Bacteroidota</taxon>
        <taxon>Cytophagia</taxon>
        <taxon>Cytophagales</taxon>
        <taxon>Spirosomataceae</taxon>
        <taxon>Arundinibacter</taxon>
    </lineage>
</organism>
<dbReference type="Gene3D" id="1.10.1070.20">
    <property type="match status" value="1"/>
</dbReference>
<comment type="caution">
    <text evidence="2">The sequence shown here is derived from an EMBL/GenBank/DDBJ whole genome shotgun (WGS) entry which is preliminary data.</text>
</comment>
<dbReference type="Proteomes" id="UP000295706">
    <property type="component" value="Unassembled WGS sequence"/>
</dbReference>
<name>A0A4R4KQE3_9BACT</name>
<protein>
    <recommendedName>
        <fullName evidence="1">HipA-like kinase domain-containing protein</fullName>
    </recommendedName>
</protein>
<dbReference type="InterPro" id="IPR046748">
    <property type="entry name" value="HipA_2"/>
</dbReference>
<dbReference type="AlphaFoldDB" id="A0A4R4KQE3"/>
<evidence type="ECO:0000313" key="3">
    <source>
        <dbReference type="Proteomes" id="UP000295706"/>
    </source>
</evidence>
<keyword evidence="3" id="KW-1185">Reference proteome</keyword>
<dbReference type="EMBL" id="SMJU01000001">
    <property type="protein sequence ID" value="TDB69142.1"/>
    <property type="molecule type" value="Genomic_DNA"/>
</dbReference>
<evidence type="ECO:0000259" key="1">
    <source>
        <dbReference type="Pfam" id="PF20613"/>
    </source>
</evidence>
<feature type="domain" description="HipA-like kinase" evidence="1">
    <location>
        <begin position="8"/>
        <end position="163"/>
    </location>
</feature>
<dbReference type="OrthoDB" id="1092050at2"/>
<proteinExistence type="predicted"/>
<dbReference type="Pfam" id="PF20613">
    <property type="entry name" value="HipA_2"/>
    <property type="match status" value="1"/>
</dbReference>
<accession>A0A4R4KQE3</accession>
<reference evidence="2 3" key="1">
    <citation type="submission" date="2019-02" db="EMBL/GenBank/DDBJ databases">
        <title>Arundinibacter roseus gen. nov., sp. nov., a new member of the family Cytophagaceae.</title>
        <authorList>
            <person name="Szuroczki S."/>
            <person name="Khayer B."/>
            <person name="Sproer C."/>
            <person name="Toumi M."/>
            <person name="Szabo A."/>
            <person name="Felfoldi T."/>
            <person name="Schumann P."/>
            <person name="Toth E."/>
        </authorList>
    </citation>
    <scope>NUCLEOTIDE SEQUENCE [LARGE SCALE GENOMIC DNA]</scope>
    <source>
        <strain evidence="2 3">DMA-k-7a</strain>
    </source>
</reference>